<evidence type="ECO:0000259" key="2">
    <source>
        <dbReference type="PROSITE" id="PS50181"/>
    </source>
</evidence>
<feature type="domain" description="F-box" evidence="2">
    <location>
        <begin position="89"/>
        <end position="145"/>
    </location>
</feature>
<evidence type="ECO:0000256" key="1">
    <source>
        <dbReference type="SAM" id="MobiDB-lite"/>
    </source>
</evidence>
<dbReference type="SUPFAM" id="SSF52047">
    <property type="entry name" value="RNI-like"/>
    <property type="match status" value="1"/>
</dbReference>
<dbReference type="OrthoDB" id="5311681at2759"/>
<sequence>MAAPRRSTRIRNLDLGLTAESDESAHIETRTSKRPRVLAEDGGQDEPTNMKKNKTSGIKKLPVKGKMKARVNEVATKPVASHGTPQEEPNALTRLPAEVLQPILESVDHPPSMVKLASTSKTLYSLVMPILHKRVSVSVHFWAHIPHVIRQLEPHLSIAQKRQLKREGKYKGQQERFSSLLDPLVVPACADDVREMVIGSVDPGKKHKPIVLRYLEEVLKNVHNLEVLDTMELTESMTQSIASKKSLKALRLYGTDDWATSTDISSLAEIGGLEHISITNRNFGGALVSSKEKVLQSILLNSLTTLKSLEVQTSKYYSNFLADWLDQIKSRNPEATQNAHDFTALKSLSLWGIQFMGQFCGNVLPSLTRAIDFVRLRELTLMDLEEGKVTFFKHLEDEFRTAEQGTVQLRKLKVQMKGAEGDRHAAVEYQLEGIYRFISSFDTLTSLEILEYNRYLEGVEQNPGLSRRLLQVIMNHKSLETLRFSYGGVYRDHKPPYISAATVELITKKLPLLRIFEFAPAEISLKDTARALALGKNLETVVFSAFRRDHEYPEDCHPYVSVASWLVDALLEAATTKGDFRWENCYKLRRIEIDSYKFAIGSNLKQQSDLVKLPLKIVKGDLAVMLQELRKKGDSTHYYTAYSTWMDKIAKTTY</sequence>
<dbReference type="PROSITE" id="PS50181">
    <property type="entry name" value="FBOX"/>
    <property type="match status" value="1"/>
</dbReference>
<protein>
    <recommendedName>
        <fullName evidence="2">F-box domain-containing protein</fullName>
    </recommendedName>
</protein>
<proteinExistence type="predicted"/>
<reference evidence="3 4" key="1">
    <citation type="submission" date="2020-05" db="EMBL/GenBank/DDBJ databases">
        <title>Identification and distribution of gene clusters putatively required for synthesis of sphingolipid metabolism inhibitors in phylogenetically diverse species of the filamentous fungus Fusarium.</title>
        <authorList>
            <person name="Kim H.-S."/>
            <person name="Busman M."/>
            <person name="Brown D.W."/>
            <person name="Divon H."/>
            <person name="Uhlig S."/>
            <person name="Proctor R.H."/>
        </authorList>
    </citation>
    <scope>NUCLEOTIDE SEQUENCE [LARGE SCALE GENOMIC DNA]</scope>
    <source>
        <strain evidence="3 4">NRRL 20693</strain>
    </source>
</reference>
<evidence type="ECO:0000313" key="4">
    <source>
        <dbReference type="Proteomes" id="UP000567885"/>
    </source>
</evidence>
<feature type="region of interest" description="Disordered" evidence="1">
    <location>
        <begin position="1"/>
        <end position="55"/>
    </location>
</feature>
<accession>A0A8H5WWY5</accession>
<dbReference type="EMBL" id="JAAGWQ010000016">
    <property type="protein sequence ID" value="KAF5678692.1"/>
    <property type="molecule type" value="Genomic_DNA"/>
</dbReference>
<gene>
    <name evidence="3" type="ORF">FHETE_1133</name>
</gene>
<comment type="caution">
    <text evidence="3">The sequence shown here is derived from an EMBL/GenBank/DDBJ whole genome shotgun (WGS) entry which is preliminary data.</text>
</comment>
<evidence type="ECO:0000313" key="3">
    <source>
        <dbReference type="EMBL" id="KAF5678692.1"/>
    </source>
</evidence>
<organism evidence="3 4">
    <name type="scientific">Fusarium heterosporum</name>
    <dbReference type="NCBI Taxonomy" id="42747"/>
    <lineage>
        <taxon>Eukaryota</taxon>
        <taxon>Fungi</taxon>
        <taxon>Dikarya</taxon>
        <taxon>Ascomycota</taxon>
        <taxon>Pezizomycotina</taxon>
        <taxon>Sordariomycetes</taxon>
        <taxon>Hypocreomycetidae</taxon>
        <taxon>Hypocreales</taxon>
        <taxon>Nectriaceae</taxon>
        <taxon>Fusarium</taxon>
        <taxon>Fusarium heterosporum species complex</taxon>
    </lineage>
</organism>
<name>A0A8H5WWY5_FUSHE</name>
<dbReference type="Gene3D" id="3.80.10.10">
    <property type="entry name" value="Ribonuclease Inhibitor"/>
    <property type="match status" value="1"/>
</dbReference>
<dbReference type="InterPro" id="IPR001810">
    <property type="entry name" value="F-box_dom"/>
</dbReference>
<keyword evidence="4" id="KW-1185">Reference proteome</keyword>
<dbReference type="InterPro" id="IPR032675">
    <property type="entry name" value="LRR_dom_sf"/>
</dbReference>
<dbReference type="Proteomes" id="UP000567885">
    <property type="component" value="Unassembled WGS sequence"/>
</dbReference>
<dbReference type="AlphaFoldDB" id="A0A8H5WWY5"/>